<dbReference type="RefSeq" id="WP_173416458.1">
    <property type="nucleotide sequence ID" value="NZ_CP054139.1"/>
</dbReference>
<feature type="chain" id="PRO_5028852563" description="T9SS C-terminal target domain-containing protein" evidence="1">
    <location>
        <begin position="24"/>
        <end position="498"/>
    </location>
</feature>
<protein>
    <recommendedName>
        <fullName evidence="4">T9SS C-terminal target domain-containing protein</fullName>
    </recommendedName>
</protein>
<accession>A0A7D4UQ25</accession>
<name>A0A7D4UQ25_9SPHI</name>
<organism evidence="2 3">
    <name type="scientific">Mucilaginibacter mali</name>
    <dbReference type="NCBI Taxonomy" id="2740462"/>
    <lineage>
        <taxon>Bacteria</taxon>
        <taxon>Pseudomonadati</taxon>
        <taxon>Bacteroidota</taxon>
        <taxon>Sphingobacteriia</taxon>
        <taxon>Sphingobacteriales</taxon>
        <taxon>Sphingobacteriaceae</taxon>
        <taxon>Mucilaginibacter</taxon>
    </lineage>
</organism>
<sequence>MKKSALILMLAAALFSACTKSSTDDGTTPPITTTGNVVTVTGDISSNTTWTADKIYFLSGFVYVTNGATLTIEPGTIIKGDKATKGTLVVTRGAKINATGTADKPIVFTSAVAAGGRSSGDWGGIILLGKAPINPTGGTATIEGGLVPTGGGAAATYIQYGGTDAADNSGTLKYVRIEYAGIPFSPDNEINGLTMGGVGSGTTLDYIEVYRSGDDSYEWFGGTVTAKHLLSIGAVDDDFDTDFGFSGKIQFGLAQRAQVIADFSGSNGFESDNDASGSNNTPQTSAVFSNMTIIGPMLAANYTGNNTSNINANFQHAAQIRRNSAISIGNSVLTNYTEGVYIDDGTVATAGATSGNYIAGRSVIKNNLIFGDNVKSNQLKGTAGVLAAIFSGTTTIQAQLTADNTIDATKSATDVFNDPLKYGLDFKAAGNANAGTPDFTVKAGSAAASGADFTNAKFADAFFEKVTYRGAFGTTNWASGWAVLDPQNLPYTTPGVVK</sequence>
<proteinExistence type="predicted"/>
<dbReference type="PANTHER" id="PTHR41339">
    <property type="entry name" value="LIPL48"/>
    <property type="match status" value="1"/>
</dbReference>
<dbReference type="PANTHER" id="PTHR41339:SF1">
    <property type="entry name" value="SECRETED PROTEIN"/>
    <property type="match status" value="1"/>
</dbReference>
<gene>
    <name evidence="2" type="ORF">HQ865_19190</name>
</gene>
<dbReference type="KEGG" id="mmab:HQ865_19190"/>
<feature type="signal peptide" evidence="1">
    <location>
        <begin position="1"/>
        <end position="23"/>
    </location>
</feature>
<reference evidence="2 3" key="1">
    <citation type="submission" date="2020-05" db="EMBL/GenBank/DDBJ databases">
        <title>Mucilaginibacter mali sp. nov.</title>
        <authorList>
            <person name="Kim H.S."/>
            <person name="Lee K.C."/>
            <person name="Suh M.K."/>
            <person name="Kim J.-S."/>
            <person name="Han K.-I."/>
            <person name="Eom M.K."/>
            <person name="Shin Y.K."/>
            <person name="Lee J.-S."/>
        </authorList>
    </citation>
    <scope>NUCLEOTIDE SEQUENCE [LARGE SCALE GENOMIC DNA]</scope>
    <source>
        <strain evidence="2 3">G2-14</strain>
    </source>
</reference>
<dbReference type="EMBL" id="CP054139">
    <property type="protein sequence ID" value="QKJ31800.1"/>
    <property type="molecule type" value="Genomic_DNA"/>
</dbReference>
<evidence type="ECO:0000313" key="2">
    <source>
        <dbReference type="EMBL" id="QKJ31800.1"/>
    </source>
</evidence>
<dbReference type="Proteomes" id="UP000505355">
    <property type="component" value="Chromosome"/>
</dbReference>
<dbReference type="AlphaFoldDB" id="A0A7D4UQ25"/>
<evidence type="ECO:0008006" key="4">
    <source>
        <dbReference type="Google" id="ProtNLM"/>
    </source>
</evidence>
<dbReference type="PROSITE" id="PS51257">
    <property type="entry name" value="PROKAR_LIPOPROTEIN"/>
    <property type="match status" value="1"/>
</dbReference>
<evidence type="ECO:0000256" key="1">
    <source>
        <dbReference type="SAM" id="SignalP"/>
    </source>
</evidence>
<evidence type="ECO:0000313" key="3">
    <source>
        <dbReference type="Proteomes" id="UP000505355"/>
    </source>
</evidence>
<keyword evidence="1" id="KW-0732">Signal</keyword>
<keyword evidence="3" id="KW-1185">Reference proteome</keyword>